<evidence type="ECO:0000313" key="4">
    <source>
        <dbReference type="Proteomes" id="UP001283361"/>
    </source>
</evidence>
<accession>A0AAE0YI23</accession>
<evidence type="ECO:0000313" key="3">
    <source>
        <dbReference type="EMBL" id="KAK3745490.1"/>
    </source>
</evidence>
<reference evidence="3" key="1">
    <citation type="journal article" date="2023" name="G3 (Bethesda)">
        <title>A reference genome for the long-term kleptoplast-retaining sea slug Elysia crispata morphotype clarki.</title>
        <authorList>
            <person name="Eastman K.E."/>
            <person name="Pendleton A.L."/>
            <person name="Shaikh M.A."/>
            <person name="Suttiyut T."/>
            <person name="Ogas R."/>
            <person name="Tomko P."/>
            <person name="Gavelis G."/>
            <person name="Widhalm J.R."/>
            <person name="Wisecaver J.H."/>
        </authorList>
    </citation>
    <scope>NUCLEOTIDE SEQUENCE</scope>
    <source>
        <strain evidence="3">ECLA1</strain>
    </source>
</reference>
<evidence type="ECO:0000256" key="1">
    <source>
        <dbReference type="SAM" id="MobiDB-lite"/>
    </source>
</evidence>
<comment type="caution">
    <text evidence="3">The sequence shown here is derived from an EMBL/GenBank/DDBJ whole genome shotgun (WGS) entry which is preliminary data.</text>
</comment>
<keyword evidence="2" id="KW-0472">Membrane</keyword>
<evidence type="ECO:0000256" key="2">
    <source>
        <dbReference type="SAM" id="Phobius"/>
    </source>
</evidence>
<keyword evidence="4" id="KW-1185">Reference proteome</keyword>
<keyword evidence="2" id="KW-0812">Transmembrane</keyword>
<dbReference type="AlphaFoldDB" id="A0AAE0YI23"/>
<dbReference type="EMBL" id="JAWDGP010006218">
    <property type="protein sequence ID" value="KAK3745490.1"/>
    <property type="molecule type" value="Genomic_DNA"/>
</dbReference>
<protein>
    <submittedName>
        <fullName evidence="3">Uncharacterized protein</fullName>
    </submittedName>
</protein>
<feature type="compositionally biased region" description="Low complexity" evidence="1">
    <location>
        <begin position="166"/>
        <end position="189"/>
    </location>
</feature>
<feature type="transmembrane region" description="Helical" evidence="2">
    <location>
        <begin position="209"/>
        <end position="232"/>
    </location>
</feature>
<keyword evidence="2" id="KW-1133">Transmembrane helix</keyword>
<gene>
    <name evidence="3" type="ORF">RRG08_018928</name>
</gene>
<dbReference type="Proteomes" id="UP001283361">
    <property type="component" value="Unassembled WGS sequence"/>
</dbReference>
<name>A0AAE0YI23_9GAST</name>
<sequence length="348" mass="38967">MVSRVLGLDVRIADQHDVYTLRAIKFRGNSSQTFFECLCAADSDACELQISNSRFAVVRDVFKKRITLPPEMYEATYECYIPRSNKPKFINCVRVVKYYLQQYRYFKPPRPSHIDMSVNKSCELSCIDIIWRTAPVRYRGQNQPRPGICPVMSTTSVMTFGSTTMSSASSDTTSLFPSTATSLASSPTTQEPNQETRRKEGAAACTSCWSISLGSTIPVIIILALVSGILFCRREVNQTRTIEALQKTGKTPGGNCQNSVNNRQGERMSSFVDMEATSARVVSLGPQDADDKRDNEYYETVLPTSELRYTSLVDDVNTEAEYGNMKEIISRVNLDYEDMDATYCNAGN</sequence>
<organism evidence="3 4">
    <name type="scientific">Elysia crispata</name>
    <name type="common">lettuce slug</name>
    <dbReference type="NCBI Taxonomy" id="231223"/>
    <lineage>
        <taxon>Eukaryota</taxon>
        <taxon>Metazoa</taxon>
        <taxon>Spiralia</taxon>
        <taxon>Lophotrochozoa</taxon>
        <taxon>Mollusca</taxon>
        <taxon>Gastropoda</taxon>
        <taxon>Heterobranchia</taxon>
        <taxon>Euthyneura</taxon>
        <taxon>Panpulmonata</taxon>
        <taxon>Sacoglossa</taxon>
        <taxon>Placobranchoidea</taxon>
        <taxon>Plakobranchidae</taxon>
        <taxon>Elysia</taxon>
    </lineage>
</organism>
<feature type="region of interest" description="Disordered" evidence="1">
    <location>
        <begin position="166"/>
        <end position="199"/>
    </location>
</feature>
<proteinExistence type="predicted"/>